<reference evidence="1" key="2">
    <citation type="submission" date="2017-11" db="EMBL/GenBank/DDBJ databases">
        <title>Coralsnake Venomics: Analyses of Venom Gland Transcriptomes and Proteomes of Six Brazilian Taxa.</title>
        <authorList>
            <person name="Aird S.D."/>
            <person name="Jorge da Silva N."/>
            <person name="Qiu L."/>
            <person name="Villar-Briones A."/>
            <person name="Aparecida-Saddi V."/>
            <person name="Campos-Telles M.P."/>
            <person name="Grau M."/>
            <person name="Mikheyev A.S."/>
        </authorList>
    </citation>
    <scope>NUCLEOTIDE SEQUENCE</scope>
    <source>
        <tissue evidence="1">Venom_gland</tissue>
    </source>
</reference>
<proteinExistence type="predicted"/>
<accession>A0A2D4FQ63</accession>
<name>A0A2D4FQ63_MICCO</name>
<protein>
    <submittedName>
        <fullName evidence="1">Uncharacterized protein</fullName>
    </submittedName>
</protein>
<evidence type="ECO:0000313" key="1">
    <source>
        <dbReference type="EMBL" id="LAA49614.1"/>
    </source>
</evidence>
<organism evidence="1">
    <name type="scientific">Micrurus corallinus</name>
    <name type="common">Brazilian coral snake</name>
    <dbReference type="NCBI Taxonomy" id="54390"/>
    <lineage>
        <taxon>Eukaryota</taxon>
        <taxon>Metazoa</taxon>
        <taxon>Chordata</taxon>
        <taxon>Craniata</taxon>
        <taxon>Vertebrata</taxon>
        <taxon>Euteleostomi</taxon>
        <taxon>Lepidosauria</taxon>
        <taxon>Squamata</taxon>
        <taxon>Bifurcata</taxon>
        <taxon>Unidentata</taxon>
        <taxon>Episquamata</taxon>
        <taxon>Toxicofera</taxon>
        <taxon>Serpentes</taxon>
        <taxon>Colubroidea</taxon>
        <taxon>Elapidae</taxon>
        <taxon>Elapinae</taxon>
        <taxon>Micrurus</taxon>
    </lineage>
</organism>
<reference evidence="1" key="1">
    <citation type="submission" date="2017-07" db="EMBL/GenBank/DDBJ databases">
        <authorList>
            <person name="Mikheyev A."/>
            <person name="Grau M."/>
        </authorList>
    </citation>
    <scope>NUCLEOTIDE SEQUENCE</scope>
    <source>
        <tissue evidence="1">Venom_gland</tissue>
    </source>
</reference>
<sequence length="109" mass="12467">MASRYAQFTRTGKGKLSGIHAYFPAFWRGTGLWKKTNLSKHWLRNLVGADYRPEMLKGFGFLSFYWPSLIGIPAVVPTSAPVIPQQYPLPFGIRELLPMSSRWALDPFY</sequence>
<dbReference type="AlphaFoldDB" id="A0A2D4FQ63"/>
<dbReference type="EMBL" id="IACJ01080756">
    <property type="protein sequence ID" value="LAA49614.1"/>
    <property type="molecule type" value="Transcribed_RNA"/>
</dbReference>